<dbReference type="OrthoDB" id="6128278at2759"/>
<feature type="transmembrane region" description="Helical" evidence="1">
    <location>
        <begin position="171"/>
        <end position="192"/>
    </location>
</feature>
<keyword evidence="1" id="KW-0472">Membrane</keyword>
<keyword evidence="1" id="KW-1133">Transmembrane helix</keyword>
<dbReference type="RefSeq" id="XP_035665809.1">
    <property type="nucleotide sequence ID" value="XM_035809916.1"/>
</dbReference>
<organism evidence="3 4">
    <name type="scientific">Branchiostoma floridae</name>
    <name type="common">Florida lancelet</name>
    <name type="synonym">Amphioxus</name>
    <dbReference type="NCBI Taxonomy" id="7739"/>
    <lineage>
        <taxon>Eukaryota</taxon>
        <taxon>Metazoa</taxon>
        <taxon>Chordata</taxon>
        <taxon>Cephalochordata</taxon>
        <taxon>Leptocardii</taxon>
        <taxon>Amphioxiformes</taxon>
        <taxon>Branchiostomatidae</taxon>
        <taxon>Branchiostoma</taxon>
    </lineage>
</organism>
<reference evidence="4" key="2">
    <citation type="submission" date="2025-08" db="UniProtKB">
        <authorList>
            <consortium name="RefSeq"/>
        </authorList>
    </citation>
    <scope>IDENTIFICATION</scope>
</reference>
<protein>
    <submittedName>
        <fullName evidence="4">Uncharacterized protein LOC118409047 isoform X1</fullName>
    </submittedName>
</protein>
<name>A0A9J7KJ30_BRAFL</name>
<feature type="transmembrane region" description="Helical" evidence="1">
    <location>
        <begin position="88"/>
        <end position="114"/>
    </location>
</feature>
<proteinExistence type="predicted"/>
<evidence type="ECO:0000313" key="3">
    <source>
        <dbReference type="Proteomes" id="UP000001554"/>
    </source>
</evidence>
<dbReference type="Proteomes" id="UP000001554">
    <property type="component" value="Unplaced"/>
</dbReference>
<dbReference type="GeneID" id="118409047"/>
<gene>
    <name evidence="4" type="primary">LOC118409047</name>
</gene>
<feature type="transmembrane region" description="Helical" evidence="1">
    <location>
        <begin position="282"/>
        <end position="301"/>
    </location>
</feature>
<dbReference type="AlphaFoldDB" id="A0A9J7KJ30"/>
<keyword evidence="1" id="KW-0812">Transmembrane</keyword>
<dbReference type="KEGG" id="bfo:118409047"/>
<feature type="transmembrane region" description="Helical" evidence="1">
    <location>
        <begin position="425"/>
        <end position="445"/>
    </location>
</feature>
<reference evidence="4" key="1">
    <citation type="journal article" date="2016" name="Genome Biol. Evol.">
        <title>Conserved non-coding elements in the most distant genera of cephalochordates: the Goldilocks principle.</title>
        <authorList>
            <person name="Yue J.X."/>
            <person name="Kozmikova I."/>
            <person name="Ono H."/>
            <person name="Nossa C.W."/>
            <person name="Kozmik Z."/>
            <person name="Putnam N.H."/>
            <person name="Yu J.K."/>
            <person name="Holland L.Z."/>
        </authorList>
    </citation>
    <scope>NUCLEOTIDE SEQUENCE</scope>
</reference>
<dbReference type="OMA" id="LDNDISC"/>
<feature type="transmembrane region" description="Helical" evidence="1">
    <location>
        <begin position="394"/>
        <end position="413"/>
    </location>
</feature>
<accession>A0A9J7KJ30</accession>
<evidence type="ECO:0000256" key="1">
    <source>
        <dbReference type="SAM" id="Phobius"/>
    </source>
</evidence>
<evidence type="ECO:0000313" key="4">
    <source>
        <dbReference type="RefSeq" id="XP_035665809.1"/>
    </source>
</evidence>
<feature type="transmembrane region" description="Helical" evidence="1">
    <location>
        <begin position="354"/>
        <end position="373"/>
    </location>
</feature>
<evidence type="ECO:0000256" key="2">
    <source>
        <dbReference type="SAM" id="SignalP"/>
    </source>
</evidence>
<feature type="signal peptide" evidence="2">
    <location>
        <begin position="1"/>
        <end position="19"/>
    </location>
</feature>
<sequence length="500" mass="56587">MTIILTLGLALLGLTRTHACGQQDQAGYHCMYNSTSGDCVHCARCFYPDSCLTNNSCAAGTAGPTCEICSTGHYRLGSVCVPCPVAPWGAVFLGGVLLTVVMATVIHGFTVSLATKVKQLGNFLQFLLLSLKIRSDWPSLIVQSLVFLPSVDFNSHTFVPECFFELPIRPFYLHWTTAVVPVLLVVFLAHILDKLMRGKIGRARNEEERKLRWCRQGQVRRCTMTAFVLMFCPAATMVIRAFACQNTLSTDVVLDHTDNVFLYDQQYTCSEMPFQIIQTLSLLYLLLVVILLPLGLLFWILRLRKFNLLKQNLVTQGWMYESYRRRFCILEPVMMMRRVLSILLTDLYPLHPLAQSGVNLTISGVYLFVVVLGRPYRPAKWRVCGKVLPLDMHNIFEALATLCVCYLQAVPIIKETALYHDYMGIPLVVLVSCTLLLWVVMLVGMSKEEQVEEELEYTEPAVAKTEKKKREKFVFWHRNKVGEGITAVELTAREKALTTF</sequence>
<keyword evidence="2" id="KW-0732">Signal</keyword>
<feature type="chain" id="PRO_5039886892" evidence="2">
    <location>
        <begin position="20"/>
        <end position="500"/>
    </location>
</feature>
<keyword evidence="3" id="KW-1185">Reference proteome</keyword>